<evidence type="ECO:0000256" key="1">
    <source>
        <dbReference type="ARBA" id="ARBA00004141"/>
    </source>
</evidence>
<keyword evidence="5" id="KW-1278">Translocase</keyword>
<dbReference type="EMBL" id="MK421358">
    <property type="protein sequence ID" value="QID76644.1"/>
    <property type="molecule type" value="Genomic_DNA"/>
</dbReference>
<evidence type="ECO:0000256" key="3">
    <source>
        <dbReference type="ARBA" id="ARBA00016612"/>
    </source>
</evidence>
<geneLocation type="mitochondrion" evidence="12"/>
<organism evidence="12">
    <name type="scientific">Cylas formicarius</name>
    <name type="common">Sweet potato weevil</name>
    <name type="synonym">Attelabus formicarius</name>
    <dbReference type="NCBI Taxonomy" id="197179"/>
    <lineage>
        <taxon>Eukaryota</taxon>
        <taxon>Metazoa</taxon>
        <taxon>Ecdysozoa</taxon>
        <taxon>Arthropoda</taxon>
        <taxon>Hexapoda</taxon>
        <taxon>Insecta</taxon>
        <taxon>Pterygota</taxon>
        <taxon>Neoptera</taxon>
        <taxon>Endopterygota</taxon>
        <taxon>Coleoptera</taxon>
        <taxon>Polyphaga</taxon>
        <taxon>Cucujiformia</taxon>
        <taxon>Brentidae</taxon>
        <taxon>Cyladinae</taxon>
        <taxon>Cylas</taxon>
    </lineage>
</organism>
<dbReference type="Pfam" id="PF00420">
    <property type="entry name" value="Oxidored_q2"/>
    <property type="match status" value="1"/>
</dbReference>
<dbReference type="AlphaFoldDB" id="A0A6G6C6I3"/>
<name>A0A6G6C6I3_CYLFO</name>
<dbReference type="GO" id="GO:0016020">
    <property type="term" value="C:membrane"/>
    <property type="evidence" value="ECO:0007669"/>
    <property type="project" value="UniProtKB-SubCell"/>
</dbReference>
<sequence>MINFYMFSSVMFIIGLLFFIMKSNYLLLMLLSLEFLVISLYFNMGLVLSFNLSDYFFLMMFLTVSVCEGALGLAMLVLMIRSYGNDYLNSMLLLW</sequence>
<evidence type="ECO:0000256" key="9">
    <source>
        <dbReference type="ARBA" id="ARBA00031586"/>
    </source>
</evidence>
<evidence type="ECO:0000256" key="11">
    <source>
        <dbReference type="SAM" id="Phobius"/>
    </source>
</evidence>
<evidence type="ECO:0000313" key="12">
    <source>
        <dbReference type="EMBL" id="QID76644.1"/>
    </source>
</evidence>
<comment type="similarity">
    <text evidence="2">Belongs to the complex I subunit 4L family.</text>
</comment>
<keyword evidence="4 11" id="KW-0812">Transmembrane</keyword>
<evidence type="ECO:0000256" key="8">
    <source>
        <dbReference type="ARBA" id="ARBA00023136"/>
    </source>
</evidence>
<comment type="catalytic activity">
    <reaction evidence="10">
        <text>a ubiquinone + NADH + 5 H(+)(in) = a ubiquinol + NAD(+) + 4 H(+)(out)</text>
        <dbReference type="Rhea" id="RHEA:29091"/>
        <dbReference type="Rhea" id="RHEA-COMP:9565"/>
        <dbReference type="Rhea" id="RHEA-COMP:9566"/>
        <dbReference type="ChEBI" id="CHEBI:15378"/>
        <dbReference type="ChEBI" id="CHEBI:16389"/>
        <dbReference type="ChEBI" id="CHEBI:17976"/>
        <dbReference type="ChEBI" id="CHEBI:57540"/>
        <dbReference type="ChEBI" id="CHEBI:57945"/>
        <dbReference type="EC" id="7.1.1.2"/>
    </reaction>
</comment>
<dbReference type="GO" id="GO:0008137">
    <property type="term" value="F:NADH dehydrogenase (ubiquinone) activity"/>
    <property type="evidence" value="ECO:0007669"/>
    <property type="project" value="UniProtKB-EC"/>
</dbReference>
<evidence type="ECO:0000256" key="7">
    <source>
        <dbReference type="ARBA" id="ARBA00023027"/>
    </source>
</evidence>
<keyword evidence="7" id="KW-0520">NAD</keyword>
<feature type="transmembrane region" description="Helical" evidence="11">
    <location>
        <begin position="56"/>
        <end position="80"/>
    </location>
</feature>
<accession>A0A6G6C6I3</accession>
<keyword evidence="12" id="KW-0496">Mitochondrion</keyword>
<evidence type="ECO:0000256" key="5">
    <source>
        <dbReference type="ARBA" id="ARBA00022967"/>
    </source>
</evidence>
<keyword evidence="8 11" id="KW-0472">Membrane</keyword>
<proteinExistence type="inferred from homology"/>
<gene>
    <name evidence="12" type="primary">ND4L</name>
</gene>
<dbReference type="Gene3D" id="1.10.287.3510">
    <property type="match status" value="1"/>
</dbReference>
<feature type="transmembrane region" description="Helical" evidence="11">
    <location>
        <begin position="6"/>
        <end position="21"/>
    </location>
</feature>
<feature type="transmembrane region" description="Helical" evidence="11">
    <location>
        <begin position="28"/>
        <end position="50"/>
    </location>
</feature>
<dbReference type="CTD" id="4539"/>
<evidence type="ECO:0000256" key="2">
    <source>
        <dbReference type="ARBA" id="ARBA00010519"/>
    </source>
</evidence>
<dbReference type="InterPro" id="IPR039428">
    <property type="entry name" value="NUOK/Mnh_C1-like"/>
</dbReference>
<evidence type="ECO:0000256" key="4">
    <source>
        <dbReference type="ARBA" id="ARBA00022692"/>
    </source>
</evidence>
<keyword evidence="6 11" id="KW-1133">Transmembrane helix</keyword>
<comment type="subcellular location">
    <subcellularLocation>
        <location evidence="1">Membrane</location>
        <topology evidence="1">Multi-pass membrane protein</topology>
    </subcellularLocation>
</comment>
<evidence type="ECO:0000256" key="6">
    <source>
        <dbReference type="ARBA" id="ARBA00022989"/>
    </source>
</evidence>
<dbReference type="GeneID" id="44798723"/>
<dbReference type="RefSeq" id="YP_009741800.1">
    <property type="nucleotide sequence ID" value="NC_046580.1"/>
</dbReference>
<evidence type="ECO:0000256" key="10">
    <source>
        <dbReference type="ARBA" id="ARBA00049551"/>
    </source>
</evidence>
<protein>
    <recommendedName>
        <fullName evidence="3">NADH-ubiquinone oxidoreductase chain 4L</fullName>
    </recommendedName>
    <alternativeName>
        <fullName evidence="9">NADH dehydrogenase subunit 4L</fullName>
    </alternativeName>
</protein>
<reference evidence="12" key="1">
    <citation type="journal article" date="2019" name="Mitochondrial DNA Part B Resour">
        <title>Complete mitochondrial genome of Cylas formicarius (Coleoptera: Brentidae) from China.</title>
        <authorList>
            <person name="Yang H."/>
            <person name="Li Y."/>
        </authorList>
    </citation>
    <scope>NUCLEOTIDE SEQUENCE</scope>
</reference>